<accession>A0A3B0CIY6</accession>
<keyword evidence="3" id="KW-0238">DNA-binding</keyword>
<dbReference type="Gene3D" id="1.25.40.10">
    <property type="entry name" value="Tetratricopeptide repeat domain"/>
    <property type="match status" value="1"/>
</dbReference>
<evidence type="ECO:0000259" key="6">
    <source>
        <dbReference type="PROSITE" id="PS50110"/>
    </source>
</evidence>
<dbReference type="PROSITE" id="PS50110">
    <property type="entry name" value="RESPONSE_REGULATORY"/>
    <property type="match status" value="1"/>
</dbReference>
<gene>
    <name evidence="7" type="ORF">D7M11_08720</name>
</gene>
<dbReference type="PANTHER" id="PTHR35807">
    <property type="entry name" value="TRANSCRIPTIONAL REGULATOR REDD-RELATED"/>
    <property type="match status" value="1"/>
</dbReference>
<dbReference type="Gene3D" id="1.10.10.10">
    <property type="entry name" value="Winged helix-like DNA-binding domain superfamily/Winged helix DNA-binding domain"/>
    <property type="match status" value="1"/>
</dbReference>
<dbReference type="Proteomes" id="UP000282311">
    <property type="component" value="Unassembled WGS sequence"/>
</dbReference>
<keyword evidence="8" id="KW-1185">Reference proteome</keyword>
<keyword evidence="4" id="KW-0804">Transcription</keyword>
<proteinExistence type="predicted"/>
<dbReference type="InterPro" id="IPR011990">
    <property type="entry name" value="TPR-like_helical_dom_sf"/>
</dbReference>
<dbReference type="SUPFAM" id="SSF46894">
    <property type="entry name" value="C-terminal effector domain of the bipartite response regulators"/>
    <property type="match status" value="1"/>
</dbReference>
<evidence type="ECO:0000256" key="3">
    <source>
        <dbReference type="ARBA" id="ARBA00023125"/>
    </source>
</evidence>
<dbReference type="OrthoDB" id="3190595at2"/>
<protein>
    <submittedName>
        <fullName evidence="7">Response regulator</fullName>
    </submittedName>
</protein>
<dbReference type="InterPro" id="IPR016032">
    <property type="entry name" value="Sig_transdc_resp-reg_C-effctor"/>
</dbReference>
<comment type="caution">
    <text evidence="7">The sequence shown here is derived from an EMBL/GenBank/DDBJ whole genome shotgun (WGS) entry which is preliminary data.</text>
</comment>
<dbReference type="InterPro" id="IPR036388">
    <property type="entry name" value="WH-like_DNA-bd_sf"/>
</dbReference>
<dbReference type="SMART" id="SM00448">
    <property type="entry name" value="REC"/>
    <property type="match status" value="1"/>
</dbReference>
<keyword evidence="1" id="KW-0902">Two-component regulatory system</keyword>
<evidence type="ECO:0000256" key="2">
    <source>
        <dbReference type="ARBA" id="ARBA00023015"/>
    </source>
</evidence>
<dbReference type="SUPFAM" id="SSF48452">
    <property type="entry name" value="TPR-like"/>
    <property type="match status" value="1"/>
</dbReference>
<feature type="modified residue" description="4-aspartylphosphate" evidence="5">
    <location>
        <position position="54"/>
    </location>
</feature>
<organism evidence="7 8">
    <name type="scientific">Paenibacillus ginsengarvi</name>
    <dbReference type="NCBI Taxonomy" id="400777"/>
    <lineage>
        <taxon>Bacteria</taxon>
        <taxon>Bacillati</taxon>
        <taxon>Bacillota</taxon>
        <taxon>Bacilli</taxon>
        <taxon>Bacillales</taxon>
        <taxon>Paenibacillaceae</taxon>
        <taxon>Paenibacillus</taxon>
    </lineage>
</organism>
<dbReference type="AlphaFoldDB" id="A0A3B0CIY6"/>
<evidence type="ECO:0000256" key="5">
    <source>
        <dbReference type="PROSITE-ProRule" id="PRU00169"/>
    </source>
</evidence>
<dbReference type="InterPro" id="IPR001789">
    <property type="entry name" value="Sig_transdc_resp-reg_receiver"/>
</dbReference>
<evidence type="ECO:0000256" key="1">
    <source>
        <dbReference type="ARBA" id="ARBA00023012"/>
    </source>
</evidence>
<evidence type="ECO:0000256" key="4">
    <source>
        <dbReference type="ARBA" id="ARBA00023163"/>
    </source>
</evidence>
<dbReference type="SMART" id="SM01043">
    <property type="entry name" value="BTAD"/>
    <property type="match status" value="1"/>
</dbReference>
<sequence length="367" mass="41741">MLRAIIVDDEPLSIKRLNRLLSESGEIETCHTFRNPLEACEFAQANPVDVAFLDISMPELDGMTLSGLLQELDSSTDIVFVTAHDEYAVRAFEASALDYLLKPVTAERMAKTLDKLRKKRGSAAAGPSLSVFLFGGLKLCRSGMEQETIRLRSPKTEELFAFLMTRRAVSREEIVETLWSGLETDKALKNLNSTLYYIRKAIGAVQAGDCIEAGRHEIRIADSGVSCDLYEFERLLKQIRSAPEPSADWFRQAEALYTGEFLKGKAYEWASGQTRRLEEQYIELLEAAARFHIELNQPQKSLRYFGEILKLDAIREDISHEVIRLYTELGRKHEAFRQYELLEQLLLQELGTRPDPRIQAFIAKLKS</sequence>
<dbReference type="Gene3D" id="3.40.50.2300">
    <property type="match status" value="1"/>
</dbReference>
<evidence type="ECO:0000313" key="7">
    <source>
        <dbReference type="EMBL" id="RKN85162.1"/>
    </source>
</evidence>
<dbReference type="Pfam" id="PF03704">
    <property type="entry name" value="BTAD"/>
    <property type="match status" value="1"/>
</dbReference>
<feature type="domain" description="Response regulatory" evidence="6">
    <location>
        <begin position="3"/>
        <end position="117"/>
    </location>
</feature>
<evidence type="ECO:0000313" key="8">
    <source>
        <dbReference type="Proteomes" id="UP000282311"/>
    </source>
</evidence>
<dbReference type="GO" id="GO:0000160">
    <property type="term" value="P:phosphorelay signal transduction system"/>
    <property type="evidence" value="ECO:0007669"/>
    <property type="project" value="UniProtKB-KW"/>
</dbReference>
<dbReference type="GO" id="GO:0003677">
    <property type="term" value="F:DNA binding"/>
    <property type="evidence" value="ECO:0007669"/>
    <property type="project" value="UniProtKB-KW"/>
</dbReference>
<dbReference type="RefSeq" id="WP_120746814.1">
    <property type="nucleotide sequence ID" value="NZ_RBAH01000005.1"/>
</dbReference>
<reference evidence="7 8" key="1">
    <citation type="journal article" date="2007" name="Int. J. Syst. Evol. Microbiol.">
        <title>Paenibacillus ginsengarvi sp. nov., isolated from soil from ginseng cultivation.</title>
        <authorList>
            <person name="Yoon M.H."/>
            <person name="Ten L.N."/>
            <person name="Im W.T."/>
        </authorList>
    </citation>
    <scope>NUCLEOTIDE SEQUENCE [LARGE SCALE GENOMIC DNA]</scope>
    <source>
        <strain evidence="7 8">KCTC 13059</strain>
    </source>
</reference>
<dbReference type="InterPro" id="IPR005158">
    <property type="entry name" value="BTAD"/>
</dbReference>
<dbReference type="GO" id="GO:0006355">
    <property type="term" value="P:regulation of DNA-templated transcription"/>
    <property type="evidence" value="ECO:0007669"/>
    <property type="project" value="InterPro"/>
</dbReference>
<dbReference type="EMBL" id="RBAH01000005">
    <property type="protein sequence ID" value="RKN85162.1"/>
    <property type="molecule type" value="Genomic_DNA"/>
</dbReference>
<keyword evidence="5" id="KW-0597">Phosphoprotein</keyword>
<name>A0A3B0CIY6_9BACL</name>
<dbReference type="InterPro" id="IPR011006">
    <property type="entry name" value="CheY-like_superfamily"/>
</dbReference>
<keyword evidence="2" id="KW-0805">Transcription regulation</keyword>
<dbReference type="InterPro" id="IPR051677">
    <property type="entry name" value="AfsR-DnrI-RedD_regulator"/>
</dbReference>
<dbReference type="SUPFAM" id="SSF52172">
    <property type="entry name" value="CheY-like"/>
    <property type="match status" value="1"/>
</dbReference>
<dbReference type="Pfam" id="PF00072">
    <property type="entry name" value="Response_reg"/>
    <property type="match status" value="1"/>
</dbReference>